<proteinExistence type="predicted"/>
<reference evidence="1 2" key="1">
    <citation type="journal article" date="2013" name="BMC Genomics">
        <title>Comparative genomics of parasitic silkworm microsporidia reveal an association between genome expansion and host adaptation.</title>
        <authorList>
            <person name="Pan G."/>
            <person name="Xu J."/>
            <person name="Li T."/>
            <person name="Xia Q."/>
            <person name="Liu S.L."/>
            <person name="Zhang G."/>
            <person name="Li S."/>
            <person name="Li C."/>
            <person name="Liu H."/>
            <person name="Yang L."/>
            <person name="Liu T."/>
            <person name="Zhang X."/>
            <person name="Wu Z."/>
            <person name="Fan W."/>
            <person name="Dang X."/>
            <person name="Xiang H."/>
            <person name="Tao M."/>
            <person name="Li Y."/>
            <person name="Hu J."/>
            <person name="Li Z."/>
            <person name="Lin L."/>
            <person name="Luo J."/>
            <person name="Geng L."/>
            <person name="Wang L."/>
            <person name="Long M."/>
            <person name="Wan Y."/>
            <person name="He N."/>
            <person name="Zhang Z."/>
            <person name="Lu C."/>
            <person name="Keeling P.J."/>
            <person name="Wang J."/>
            <person name="Xiang Z."/>
            <person name="Zhou Z."/>
        </authorList>
    </citation>
    <scope>NUCLEOTIDE SEQUENCE [LARGE SCALE GENOMIC DNA]</scope>
    <source>
        <strain evidence="2">CQ1 / CVCC 102059</strain>
    </source>
</reference>
<gene>
    <name evidence="1" type="ORF">NBO_493g0001</name>
</gene>
<accession>R0MHF7</accession>
<organism evidence="1 2">
    <name type="scientific">Nosema bombycis (strain CQ1 / CVCC 102059)</name>
    <name type="common">Microsporidian parasite</name>
    <name type="synonym">Pebrine of silkworm</name>
    <dbReference type="NCBI Taxonomy" id="578461"/>
    <lineage>
        <taxon>Eukaryota</taxon>
        <taxon>Fungi</taxon>
        <taxon>Fungi incertae sedis</taxon>
        <taxon>Microsporidia</taxon>
        <taxon>Nosematidae</taxon>
        <taxon>Nosema</taxon>
    </lineage>
</organism>
<dbReference type="Proteomes" id="UP000016927">
    <property type="component" value="Unassembled WGS sequence"/>
</dbReference>
<keyword evidence="2" id="KW-1185">Reference proteome</keyword>
<dbReference type="Gene3D" id="3.40.50.300">
    <property type="entry name" value="P-loop containing nucleotide triphosphate hydrolases"/>
    <property type="match status" value="1"/>
</dbReference>
<dbReference type="EMBL" id="KB909401">
    <property type="protein sequence ID" value="EOB12233.1"/>
    <property type="molecule type" value="Genomic_DNA"/>
</dbReference>
<dbReference type="InterPro" id="IPR027417">
    <property type="entry name" value="P-loop_NTPase"/>
</dbReference>
<name>R0MHF7_NOSB1</name>
<evidence type="ECO:0000313" key="1">
    <source>
        <dbReference type="EMBL" id="EOB12233.1"/>
    </source>
</evidence>
<dbReference type="AlphaFoldDB" id="R0MHF7"/>
<dbReference type="SUPFAM" id="SSF52540">
    <property type="entry name" value="P-loop containing nucleoside triphosphate hydrolases"/>
    <property type="match status" value="1"/>
</dbReference>
<dbReference type="HOGENOM" id="CLU_2997032_0_0_1"/>
<sequence>MRALLNKKKIFVLDEPTSALDKDSELKVINSLLFKEETTVIMILQNLDLSVNLIKFF</sequence>
<dbReference type="VEuPathDB" id="MicrosporidiaDB:NBO_493g0001"/>
<evidence type="ECO:0000313" key="2">
    <source>
        <dbReference type="Proteomes" id="UP000016927"/>
    </source>
</evidence>
<protein>
    <submittedName>
        <fullName evidence="1">ATPase component of ABC-type multidrug transport system</fullName>
    </submittedName>
</protein>